<dbReference type="InterPro" id="IPR012902">
    <property type="entry name" value="N_methyl_site"/>
</dbReference>
<dbReference type="SUPFAM" id="SSF54523">
    <property type="entry name" value="Pili subunits"/>
    <property type="match status" value="1"/>
</dbReference>
<evidence type="ECO:0000256" key="1">
    <source>
        <dbReference type="SAM" id="Phobius"/>
    </source>
</evidence>
<dbReference type="InterPro" id="IPR045584">
    <property type="entry name" value="Pilin-like"/>
</dbReference>
<dbReference type="Proteomes" id="UP000474565">
    <property type="component" value="Unassembled WGS sequence"/>
</dbReference>
<protein>
    <submittedName>
        <fullName evidence="2">Prepilin-type N-terminal cleavage/methylation domain-containing protein</fullName>
    </submittedName>
</protein>
<evidence type="ECO:0000313" key="2">
    <source>
        <dbReference type="EMBL" id="MYM84523.1"/>
    </source>
</evidence>
<keyword evidence="1" id="KW-1133">Transmembrane helix</keyword>
<gene>
    <name evidence="2" type="ORF">GTP44_21555</name>
</gene>
<dbReference type="NCBIfam" id="TIGR02532">
    <property type="entry name" value="IV_pilin_GFxxxE"/>
    <property type="match status" value="1"/>
</dbReference>
<dbReference type="EMBL" id="WWCP01000034">
    <property type="protein sequence ID" value="MYM84523.1"/>
    <property type="molecule type" value="Genomic_DNA"/>
</dbReference>
<feature type="transmembrane region" description="Helical" evidence="1">
    <location>
        <begin position="15"/>
        <end position="36"/>
    </location>
</feature>
<organism evidence="2 3">
    <name type="scientific">Duganella lactea</name>
    <dbReference type="NCBI Taxonomy" id="2692173"/>
    <lineage>
        <taxon>Bacteria</taxon>
        <taxon>Pseudomonadati</taxon>
        <taxon>Pseudomonadota</taxon>
        <taxon>Betaproteobacteria</taxon>
        <taxon>Burkholderiales</taxon>
        <taxon>Oxalobacteraceae</taxon>
        <taxon>Telluria group</taxon>
        <taxon>Duganella</taxon>
    </lineage>
</organism>
<name>A0A6L8MNN3_9BURK</name>
<comment type="caution">
    <text evidence="2">The sequence shown here is derived from an EMBL/GenBank/DDBJ whole genome shotgun (WGS) entry which is preliminary data.</text>
</comment>
<proteinExistence type="predicted"/>
<dbReference type="AlphaFoldDB" id="A0A6L8MNN3"/>
<reference evidence="2 3" key="1">
    <citation type="submission" date="2019-12" db="EMBL/GenBank/DDBJ databases">
        <title>Novel species isolated from a subtropical stream in China.</title>
        <authorList>
            <person name="Lu H."/>
        </authorList>
    </citation>
    <scope>NUCLEOTIDE SEQUENCE [LARGE SCALE GENOMIC DNA]</scope>
    <source>
        <strain evidence="2 3">FT50W</strain>
    </source>
</reference>
<keyword evidence="1" id="KW-0472">Membrane</keyword>
<evidence type="ECO:0000313" key="3">
    <source>
        <dbReference type="Proteomes" id="UP000474565"/>
    </source>
</evidence>
<sequence length="172" mass="19341">MIFSAIFVSRKQRGFSFFELTIAVIVVAILSGLLLLRIRNFQVEAEHAAVKMIVSNIRSAIEITAMQAKLSSSSEDLTLLTEENPFNLLKVKPANYVGELYSPSAEEIGKGNWCFDRADKSLIYLLNHENAFKNSPMKMLRFKVELRRLPQNPAKPPGAPEFYGVAFEQVSD</sequence>
<dbReference type="RefSeq" id="WP_161021022.1">
    <property type="nucleotide sequence ID" value="NZ_WWCP01000034.1"/>
</dbReference>
<dbReference type="Gene3D" id="3.30.700.10">
    <property type="entry name" value="Glycoprotein, Type 4 Pilin"/>
    <property type="match status" value="1"/>
</dbReference>
<keyword evidence="1" id="KW-0812">Transmembrane</keyword>
<dbReference type="Pfam" id="PF07963">
    <property type="entry name" value="N_methyl"/>
    <property type="match status" value="1"/>
</dbReference>
<accession>A0A6L8MNN3</accession>